<accession>A0ABD0Y2C0</accession>
<gene>
    <name evidence="1" type="ORF">AAG570_003932</name>
</gene>
<name>A0ABD0Y2C0_9HEMI</name>
<protein>
    <submittedName>
        <fullName evidence="1">Uncharacterized protein</fullName>
    </submittedName>
</protein>
<sequence length="114" mass="12575">MPRVRPVTSCRSAVPQRPVFRSAKSSLLDGNPRQRVCQIGPGGRWKALERVALKIVSVFCEDSRDGESTRPGDVSGSLKRKSTDMKSFGIVFTTSLLVVQSELPYVPRSLIRDA</sequence>
<organism evidence="1 2">
    <name type="scientific">Ranatra chinensis</name>
    <dbReference type="NCBI Taxonomy" id="642074"/>
    <lineage>
        <taxon>Eukaryota</taxon>
        <taxon>Metazoa</taxon>
        <taxon>Ecdysozoa</taxon>
        <taxon>Arthropoda</taxon>
        <taxon>Hexapoda</taxon>
        <taxon>Insecta</taxon>
        <taxon>Pterygota</taxon>
        <taxon>Neoptera</taxon>
        <taxon>Paraneoptera</taxon>
        <taxon>Hemiptera</taxon>
        <taxon>Heteroptera</taxon>
        <taxon>Panheteroptera</taxon>
        <taxon>Nepomorpha</taxon>
        <taxon>Nepidae</taxon>
        <taxon>Ranatrinae</taxon>
        <taxon>Ranatra</taxon>
    </lineage>
</organism>
<comment type="caution">
    <text evidence="1">The sequence shown here is derived from an EMBL/GenBank/DDBJ whole genome shotgun (WGS) entry which is preliminary data.</text>
</comment>
<keyword evidence="2" id="KW-1185">Reference proteome</keyword>
<dbReference type="EMBL" id="JBFDAA010000015">
    <property type="protein sequence ID" value="KAL1117617.1"/>
    <property type="molecule type" value="Genomic_DNA"/>
</dbReference>
<proteinExistence type="predicted"/>
<reference evidence="1 2" key="1">
    <citation type="submission" date="2024-07" db="EMBL/GenBank/DDBJ databases">
        <title>Chromosome-level genome assembly of the water stick insect Ranatra chinensis (Heteroptera: Nepidae).</title>
        <authorList>
            <person name="Liu X."/>
        </authorList>
    </citation>
    <scope>NUCLEOTIDE SEQUENCE [LARGE SCALE GENOMIC DNA]</scope>
    <source>
        <strain evidence="1">Cailab_2021Rc</strain>
        <tissue evidence="1">Muscle</tissue>
    </source>
</reference>
<dbReference type="AlphaFoldDB" id="A0ABD0Y2C0"/>
<dbReference type="Proteomes" id="UP001558652">
    <property type="component" value="Unassembled WGS sequence"/>
</dbReference>
<evidence type="ECO:0000313" key="2">
    <source>
        <dbReference type="Proteomes" id="UP001558652"/>
    </source>
</evidence>
<evidence type="ECO:0000313" key="1">
    <source>
        <dbReference type="EMBL" id="KAL1117617.1"/>
    </source>
</evidence>